<feature type="transmembrane region" description="Helical" evidence="1">
    <location>
        <begin position="552"/>
        <end position="572"/>
    </location>
</feature>
<feature type="transmembrane region" description="Helical" evidence="1">
    <location>
        <begin position="486"/>
        <end position="505"/>
    </location>
</feature>
<feature type="transmembrane region" description="Helical" evidence="1">
    <location>
        <begin position="12"/>
        <end position="36"/>
    </location>
</feature>
<dbReference type="EMBL" id="FMCR01000003">
    <property type="protein sequence ID" value="SCF07364.1"/>
    <property type="molecule type" value="Genomic_DNA"/>
</dbReference>
<name>A0A1C4XG23_9ACTN</name>
<dbReference type="InterPro" id="IPR027417">
    <property type="entry name" value="P-loop_NTPase"/>
</dbReference>
<accession>A0A1C4XG23</accession>
<dbReference type="Proteomes" id="UP000198864">
    <property type="component" value="Unassembled WGS sequence"/>
</dbReference>
<feature type="transmembrane region" description="Helical" evidence="1">
    <location>
        <begin position="445"/>
        <end position="465"/>
    </location>
</feature>
<evidence type="ECO:0000313" key="3">
    <source>
        <dbReference type="Proteomes" id="UP000198864"/>
    </source>
</evidence>
<gene>
    <name evidence="2" type="ORF">GA0070561_3377</name>
</gene>
<keyword evidence="1" id="KW-0812">Transmembrane</keyword>
<sequence length="674" mass="74384">MTRSGRQQILRWTAAVLTVLVGVVLVVTVIRFIPAYRAEPTLSGQSGYLGTILGAVALLVVMVQCLRWLARREEPLGLLARLQLKVASDVAARAAQMRRTAEDIDLAYGAGGEPGTTLHALADGLRHRQTRVVLVAHPGRGKSYSTLRIALELVDEDPRVLPLVVPLSRWTGQNDITAWLAAFVAVELNVSRRSARELIESGDVLPLLDGLDELCSTEEAVEPAEWFLQRLVEWRLRGKRPPFLLTCRQTTWRAIRADLRDHHTLTAYTVRPVGYADATTYLSRSIGGTDRFPVAESLAESLRDAGQVKALKSPWQLSMVAELARNRRAVGGSAGQLVTGAETADVRSLVARYVESVVLTGPMWRRLRNVADLYWLSRYARYLEHNRVTQASFAGRILPSRDIVLHRLWPIAGRRAPRFVDFAMCVLLSAPGFVWLTLILWPRGWLGRGVLLVGALTWVAMLARTSTKPWVPAATPDWSRLGNPRFFLPQAATALLIGAAAWVLLGPLVGLIGFATSWLAIGLTVGFGQTLATDARPEIVGPLGVLRHERTVSRLSAAVVCPAVVWGFSYTWGLWPGAVLGIGYCVIVGETVACALWRRYLAMIVASAFRMPPAPARCLQRMCAFGFLRPAGISYQFRHDDLLSHFAHRHDAREHLRRVRARTGARQQAGPPVE</sequence>
<proteinExistence type="predicted"/>
<reference evidence="2 3" key="1">
    <citation type="submission" date="2016-06" db="EMBL/GenBank/DDBJ databases">
        <authorList>
            <person name="Kjaerup R.B."/>
            <person name="Dalgaard T.S."/>
            <person name="Juul-Madsen H.R."/>
        </authorList>
    </citation>
    <scope>NUCLEOTIDE SEQUENCE [LARGE SCALE GENOMIC DNA]</scope>
    <source>
        <strain evidence="2 3">DSM 44871</strain>
    </source>
</reference>
<organism evidence="2 3">
    <name type="scientific">Micromonospora saelicesensis</name>
    <dbReference type="NCBI Taxonomy" id="285676"/>
    <lineage>
        <taxon>Bacteria</taxon>
        <taxon>Bacillati</taxon>
        <taxon>Actinomycetota</taxon>
        <taxon>Actinomycetes</taxon>
        <taxon>Micromonosporales</taxon>
        <taxon>Micromonosporaceae</taxon>
        <taxon>Micromonospora</taxon>
    </lineage>
</organism>
<dbReference type="RefSeq" id="WP_091400900.1">
    <property type="nucleotide sequence ID" value="NZ_FMCR01000003.1"/>
</dbReference>
<feature type="transmembrane region" description="Helical" evidence="1">
    <location>
        <begin position="511"/>
        <end position="532"/>
    </location>
</feature>
<feature type="transmembrane region" description="Helical" evidence="1">
    <location>
        <begin position="48"/>
        <end position="69"/>
    </location>
</feature>
<dbReference type="STRING" id="285676.GA0070561_3377"/>
<dbReference type="AlphaFoldDB" id="A0A1C4XG23"/>
<protein>
    <submittedName>
        <fullName evidence="2">NACHT domain-containing protein</fullName>
    </submittedName>
</protein>
<evidence type="ECO:0000313" key="2">
    <source>
        <dbReference type="EMBL" id="SCF07364.1"/>
    </source>
</evidence>
<keyword evidence="1" id="KW-1133">Transmembrane helix</keyword>
<feature type="transmembrane region" description="Helical" evidence="1">
    <location>
        <begin position="578"/>
        <end position="597"/>
    </location>
</feature>
<dbReference type="Gene3D" id="3.40.50.300">
    <property type="entry name" value="P-loop containing nucleotide triphosphate hydrolases"/>
    <property type="match status" value="1"/>
</dbReference>
<evidence type="ECO:0000256" key="1">
    <source>
        <dbReference type="SAM" id="Phobius"/>
    </source>
</evidence>
<feature type="transmembrane region" description="Helical" evidence="1">
    <location>
        <begin position="419"/>
        <end position="439"/>
    </location>
</feature>
<keyword evidence="1" id="KW-0472">Membrane</keyword>